<reference evidence="2 3" key="1">
    <citation type="submission" date="2006-02" db="EMBL/GenBank/DDBJ databases">
        <authorList>
            <person name="Waterbury J."/>
            <person name="Ferriera S."/>
            <person name="Johnson J."/>
            <person name="Kravitz S."/>
            <person name="Halpern A."/>
            <person name="Remington K."/>
            <person name="Beeson K."/>
            <person name="Tran B."/>
            <person name="Rogers Y.-H."/>
            <person name="Friedman R."/>
            <person name="Venter J.C."/>
        </authorList>
    </citation>
    <scope>NUCLEOTIDE SEQUENCE [LARGE SCALE GENOMIC DNA]</scope>
    <source>
        <strain evidence="2 3">Nb-231</strain>
    </source>
</reference>
<dbReference type="SUPFAM" id="SSF47413">
    <property type="entry name" value="lambda repressor-like DNA-binding domains"/>
    <property type="match status" value="1"/>
</dbReference>
<dbReference type="RefSeq" id="WP_005003234.1">
    <property type="nucleotide sequence ID" value="NZ_CH672427.1"/>
</dbReference>
<dbReference type="HOGENOM" id="CLU_163934_2_2_6"/>
<gene>
    <name evidence="2" type="ORF">NB231_12836</name>
</gene>
<evidence type="ECO:0000259" key="1">
    <source>
        <dbReference type="PROSITE" id="PS50943"/>
    </source>
</evidence>
<dbReference type="Proteomes" id="UP000003374">
    <property type="component" value="Unassembled WGS sequence"/>
</dbReference>
<keyword evidence="3" id="KW-1185">Reference proteome</keyword>
<dbReference type="CDD" id="cd00093">
    <property type="entry name" value="HTH_XRE"/>
    <property type="match status" value="1"/>
</dbReference>
<dbReference type="GO" id="GO:0003677">
    <property type="term" value="F:DNA binding"/>
    <property type="evidence" value="ECO:0007669"/>
    <property type="project" value="InterPro"/>
</dbReference>
<sequence>MESQQFDSVWDAVEDSRGKAENMKLRSELMILIHQYVEALGLSQQEASKRLGITQPRLSDLMRGRIDKFSLDKLVNILASAGKHVEIRVVDDAA</sequence>
<evidence type="ECO:0000313" key="3">
    <source>
        <dbReference type="Proteomes" id="UP000003374"/>
    </source>
</evidence>
<dbReference type="AlphaFoldDB" id="A4BUA2"/>
<feature type="domain" description="HTH cro/C1-type" evidence="1">
    <location>
        <begin position="33"/>
        <end position="88"/>
    </location>
</feature>
<proteinExistence type="predicted"/>
<dbReference type="SMART" id="SM00530">
    <property type="entry name" value="HTH_XRE"/>
    <property type="match status" value="1"/>
</dbReference>
<dbReference type="InterPro" id="IPR010982">
    <property type="entry name" value="Lambda_DNA-bd_dom_sf"/>
</dbReference>
<dbReference type="STRING" id="314278.NB231_12836"/>
<evidence type="ECO:0000313" key="2">
    <source>
        <dbReference type="EMBL" id="EAR20776.1"/>
    </source>
</evidence>
<dbReference type="eggNOG" id="COG5606">
    <property type="taxonomic scope" value="Bacteria"/>
</dbReference>
<dbReference type="PROSITE" id="PS50943">
    <property type="entry name" value="HTH_CROC1"/>
    <property type="match status" value="1"/>
</dbReference>
<dbReference type="Gene3D" id="1.10.260.40">
    <property type="entry name" value="lambda repressor-like DNA-binding domains"/>
    <property type="match status" value="1"/>
</dbReference>
<dbReference type="InterPro" id="IPR039554">
    <property type="entry name" value="HigA2-like_HTH"/>
</dbReference>
<comment type="caution">
    <text evidence="2">The sequence shown here is derived from an EMBL/GenBank/DDBJ whole genome shotgun (WGS) entry which is preliminary data.</text>
</comment>
<dbReference type="OrthoDB" id="9788479at2"/>
<dbReference type="EMBL" id="AAOF01000017">
    <property type="protein sequence ID" value="EAR20776.1"/>
    <property type="molecule type" value="Genomic_DNA"/>
</dbReference>
<accession>A4BUA2</accession>
<dbReference type="InterPro" id="IPR001387">
    <property type="entry name" value="Cro/C1-type_HTH"/>
</dbReference>
<name>A4BUA2_9GAMM</name>
<organism evidence="2 3">
    <name type="scientific">Nitrococcus mobilis Nb-231</name>
    <dbReference type="NCBI Taxonomy" id="314278"/>
    <lineage>
        <taxon>Bacteria</taxon>
        <taxon>Pseudomonadati</taxon>
        <taxon>Pseudomonadota</taxon>
        <taxon>Gammaproteobacteria</taxon>
        <taxon>Chromatiales</taxon>
        <taxon>Ectothiorhodospiraceae</taxon>
        <taxon>Nitrococcus</taxon>
    </lineage>
</organism>
<dbReference type="Pfam" id="PF13744">
    <property type="entry name" value="HTH_37"/>
    <property type="match status" value="1"/>
</dbReference>
<protein>
    <submittedName>
        <fullName evidence="2">Transcriptional regulator, XRE family protein</fullName>
    </submittedName>
</protein>